<protein>
    <submittedName>
        <fullName evidence="2">Uncharacterized protein</fullName>
    </submittedName>
</protein>
<feature type="compositionally biased region" description="Low complexity" evidence="1">
    <location>
        <begin position="52"/>
        <end position="63"/>
    </location>
</feature>
<dbReference type="AlphaFoldDB" id="M2ZNH1"/>
<organism evidence="2 3">
    <name type="scientific">Amycolatopsis decaplanina DSM 44594</name>
    <dbReference type="NCBI Taxonomy" id="1284240"/>
    <lineage>
        <taxon>Bacteria</taxon>
        <taxon>Bacillati</taxon>
        <taxon>Actinomycetota</taxon>
        <taxon>Actinomycetes</taxon>
        <taxon>Pseudonocardiales</taxon>
        <taxon>Pseudonocardiaceae</taxon>
        <taxon>Amycolatopsis</taxon>
    </lineage>
</organism>
<sequence>MSAVHELPQPTPASTTDRAQPPVPPETDVEKTIPIPAIRPDTHLRVVPPPGTADATGPAGDVTSDAAGTGGSPVDRARSWTEGVAKSWAKDMFGPPDIATKDRPSLQKIHRYGKENTQ</sequence>
<feature type="non-terminal residue" evidence="2">
    <location>
        <position position="118"/>
    </location>
</feature>
<dbReference type="Proteomes" id="UP000054226">
    <property type="component" value="Unassembled WGS sequence"/>
</dbReference>
<gene>
    <name evidence="2" type="ORF">H074_09595</name>
</gene>
<evidence type="ECO:0000256" key="1">
    <source>
        <dbReference type="SAM" id="MobiDB-lite"/>
    </source>
</evidence>
<evidence type="ECO:0000313" key="2">
    <source>
        <dbReference type="EMBL" id="EME61929.1"/>
    </source>
</evidence>
<keyword evidence="3" id="KW-1185">Reference proteome</keyword>
<name>M2ZNH1_9PSEU</name>
<feature type="region of interest" description="Disordered" evidence="1">
    <location>
        <begin position="1"/>
        <end position="118"/>
    </location>
</feature>
<dbReference type="EMBL" id="AOHO01000044">
    <property type="protein sequence ID" value="EME61929.1"/>
    <property type="molecule type" value="Genomic_DNA"/>
</dbReference>
<reference evidence="2 3" key="1">
    <citation type="journal article" date="2013" name="Genome Announc.">
        <title>Draft Genome Sequence of Amycolatopsis decaplanina Strain DSM 44594T.</title>
        <authorList>
            <person name="Kaur N."/>
            <person name="Kumar S."/>
            <person name="Bala M."/>
            <person name="Raghava G.P."/>
            <person name="Mayilraj S."/>
        </authorList>
    </citation>
    <scope>NUCLEOTIDE SEQUENCE [LARGE SCALE GENOMIC DNA]</scope>
    <source>
        <strain evidence="2 3">DSM 44594</strain>
    </source>
</reference>
<evidence type="ECO:0000313" key="3">
    <source>
        <dbReference type="Proteomes" id="UP000054226"/>
    </source>
</evidence>
<comment type="caution">
    <text evidence="2">The sequence shown here is derived from an EMBL/GenBank/DDBJ whole genome shotgun (WGS) entry which is preliminary data.</text>
</comment>
<accession>M2ZNH1</accession>
<proteinExistence type="predicted"/>